<keyword evidence="2" id="KW-1185">Reference proteome</keyword>
<evidence type="ECO:0000313" key="1">
    <source>
        <dbReference type="EMBL" id="KAG0437063.1"/>
    </source>
</evidence>
<name>A0AC60QRJ4_IXOPE</name>
<gene>
    <name evidence="1" type="ORF">HPB47_017620</name>
</gene>
<proteinExistence type="predicted"/>
<feature type="non-terminal residue" evidence="1">
    <location>
        <position position="1"/>
    </location>
</feature>
<organism evidence="1 2">
    <name type="scientific">Ixodes persulcatus</name>
    <name type="common">Taiga tick</name>
    <dbReference type="NCBI Taxonomy" id="34615"/>
    <lineage>
        <taxon>Eukaryota</taxon>
        <taxon>Metazoa</taxon>
        <taxon>Ecdysozoa</taxon>
        <taxon>Arthropoda</taxon>
        <taxon>Chelicerata</taxon>
        <taxon>Arachnida</taxon>
        <taxon>Acari</taxon>
        <taxon>Parasitiformes</taxon>
        <taxon>Ixodida</taxon>
        <taxon>Ixodoidea</taxon>
        <taxon>Ixodidae</taxon>
        <taxon>Ixodinae</taxon>
        <taxon>Ixodes</taxon>
    </lineage>
</organism>
<dbReference type="Proteomes" id="UP000805193">
    <property type="component" value="Unassembled WGS sequence"/>
</dbReference>
<dbReference type="EMBL" id="JABSTQ010006568">
    <property type="protein sequence ID" value="KAG0437063.1"/>
    <property type="molecule type" value="Genomic_DNA"/>
</dbReference>
<feature type="non-terminal residue" evidence="1">
    <location>
        <position position="146"/>
    </location>
</feature>
<comment type="caution">
    <text evidence="1">The sequence shown here is derived from an EMBL/GenBank/DDBJ whole genome shotgun (WGS) entry which is preliminary data.</text>
</comment>
<reference evidence="1 2" key="1">
    <citation type="journal article" date="2020" name="Cell">
        <title>Large-Scale Comparative Analyses of Tick Genomes Elucidate Their Genetic Diversity and Vector Capacities.</title>
        <authorList>
            <consortium name="Tick Genome and Microbiome Consortium (TIGMIC)"/>
            <person name="Jia N."/>
            <person name="Wang J."/>
            <person name="Shi W."/>
            <person name="Du L."/>
            <person name="Sun Y."/>
            <person name="Zhan W."/>
            <person name="Jiang J.F."/>
            <person name="Wang Q."/>
            <person name="Zhang B."/>
            <person name="Ji P."/>
            <person name="Bell-Sakyi L."/>
            <person name="Cui X.M."/>
            <person name="Yuan T.T."/>
            <person name="Jiang B.G."/>
            <person name="Yang W.F."/>
            <person name="Lam T.T."/>
            <person name="Chang Q.C."/>
            <person name="Ding S.J."/>
            <person name="Wang X.J."/>
            <person name="Zhu J.G."/>
            <person name="Ruan X.D."/>
            <person name="Zhao L."/>
            <person name="Wei J.T."/>
            <person name="Ye R.Z."/>
            <person name="Que T.C."/>
            <person name="Du C.H."/>
            <person name="Zhou Y.H."/>
            <person name="Cheng J.X."/>
            <person name="Dai P.F."/>
            <person name="Guo W.B."/>
            <person name="Han X.H."/>
            <person name="Huang E.J."/>
            <person name="Li L.F."/>
            <person name="Wei W."/>
            <person name="Gao Y.C."/>
            <person name="Liu J.Z."/>
            <person name="Shao H.Z."/>
            <person name="Wang X."/>
            <person name="Wang C.C."/>
            <person name="Yang T.C."/>
            <person name="Huo Q.B."/>
            <person name="Li W."/>
            <person name="Chen H.Y."/>
            <person name="Chen S.E."/>
            <person name="Zhou L.G."/>
            <person name="Ni X.B."/>
            <person name="Tian J.H."/>
            <person name="Sheng Y."/>
            <person name="Liu T."/>
            <person name="Pan Y.S."/>
            <person name="Xia L.Y."/>
            <person name="Li J."/>
            <person name="Zhao F."/>
            <person name="Cao W.C."/>
        </authorList>
    </citation>
    <scope>NUCLEOTIDE SEQUENCE [LARGE SCALE GENOMIC DNA]</scope>
    <source>
        <strain evidence="1">Iper-2018</strain>
    </source>
</reference>
<evidence type="ECO:0000313" key="2">
    <source>
        <dbReference type="Proteomes" id="UP000805193"/>
    </source>
</evidence>
<sequence>TEVSERSHLQRVLSAKELCDRQPSQLLRRMTQIFGERANSQDDVFLRELFLQRLPSKVQMVLATTTTLNVTGLATLADAVIKATTPSVASIAVVPQQTTALYSGSATNSQPSQANLELFCQRLVEIVVAATQSCAPSPLSLVAGVR</sequence>
<protein>
    <submittedName>
        <fullName evidence="1">Uncharacterized protein</fullName>
    </submittedName>
</protein>
<accession>A0AC60QRJ4</accession>